<dbReference type="Gene3D" id="3.40.710.10">
    <property type="entry name" value="DD-peptidase/beta-lactamase superfamily"/>
    <property type="match status" value="2"/>
</dbReference>
<sequence>MNKYLIIILFSSIVLSDNSDRQVSTRIRYDFNSRENYIEINNYRDEDELLQFIESTMETHLIPGVSISIVKDNNIVWEEQLGYANIINDVLVDENTMFILSSISKTVTATALMQLFENELFDLDDDIDDYLPFNVNHPDYPLVPITFKMLLTHSSGIQDNWNVMTYYDGDPQLELNYYLNQYFTPGGEFYNSNLNFTNSMPGTNYRYTNNGAALIGLLVEEISNQPFNDYCNENIFEPLSMNNAFWFLSEIDNLDQVASPYQVTGGSGDSCFIIGCGIYDQSNPCFCDSACIYYGDCCSDYDDVCGEDGTGSSSGNLTEYENYGYADYPSGQLRTTSNNLAKFMSAYMNDGTYNGVRILDSETIELIKTIHYPTVNSMQGLMWYYKNENGRTLFGHNGGDIGSSTEMFISFSDNLGVVLLTNSNNYDAMIQIENAIFDFAEETDFTVIGDINSDG</sequence>
<name>A0A382I061_9ZZZZ</name>
<dbReference type="Gene3D" id="4.10.410.20">
    <property type="match status" value="1"/>
</dbReference>
<dbReference type="InterPro" id="IPR012338">
    <property type="entry name" value="Beta-lactam/transpept-like"/>
</dbReference>
<evidence type="ECO:0000259" key="2">
    <source>
        <dbReference type="PROSITE" id="PS50958"/>
    </source>
</evidence>
<keyword evidence="1" id="KW-1015">Disulfide bond</keyword>
<accession>A0A382I061</accession>
<organism evidence="3">
    <name type="scientific">marine metagenome</name>
    <dbReference type="NCBI Taxonomy" id="408172"/>
    <lineage>
        <taxon>unclassified sequences</taxon>
        <taxon>metagenomes</taxon>
        <taxon>ecological metagenomes</taxon>
    </lineage>
</organism>
<feature type="domain" description="SMB" evidence="2">
    <location>
        <begin position="267"/>
        <end position="309"/>
    </location>
</feature>
<dbReference type="Pfam" id="PF00144">
    <property type="entry name" value="Beta-lactamase"/>
    <property type="match status" value="1"/>
</dbReference>
<feature type="non-terminal residue" evidence="3">
    <location>
        <position position="455"/>
    </location>
</feature>
<dbReference type="PANTHER" id="PTHR46825:SF9">
    <property type="entry name" value="BETA-LACTAMASE-RELATED DOMAIN-CONTAINING PROTEIN"/>
    <property type="match status" value="1"/>
</dbReference>
<dbReference type="PROSITE" id="PS00524">
    <property type="entry name" value="SMB_1"/>
    <property type="match status" value="1"/>
</dbReference>
<dbReference type="InterPro" id="IPR036024">
    <property type="entry name" value="Somatomedin_B-like_dom_sf"/>
</dbReference>
<gene>
    <name evidence="3" type="ORF">METZ01_LOCUS245619</name>
</gene>
<dbReference type="InterPro" id="IPR001466">
    <property type="entry name" value="Beta-lactam-related"/>
</dbReference>
<dbReference type="PANTHER" id="PTHR46825">
    <property type="entry name" value="D-ALANYL-D-ALANINE-CARBOXYPEPTIDASE/ENDOPEPTIDASE AMPH"/>
    <property type="match status" value="1"/>
</dbReference>
<protein>
    <recommendedName>
        <fullName evidence="2">SMB domain-containing protein</fullName>
    </recommendedName>
</protein>
<dbReference type="InterPro" id="IPR001212">
    <property type="entry name" value="Somatomedin_B_dom"/>
</dbReference>
<dbReference type="SUPFAM" id="SSF90188">
    <property type="entry name" value="Somatomedin B domain"/>
    <property type="match status" value="1"/>
</dbReference>
<dbReference type="SUPFAM" id="SSF56601">
    <property type="entry name" value="beta-lactamase/transpeptidase-like"/>
    <property type="match status" value="1"/>
</dbReference>
<dbReference type="PROSITE" id="PS50958">
    <property type="entry name" value="SMB_2"/>
    <property type="match status" value="1"/>
</dbReference>
<evidence type="ECO:0000313" key="3">
    <source>
        <dbReference type="EMBL" id="SVB92765.1"/>
    </source>
</evidence>
<dbReference type="AlphaFoldDB" id="A0A382I061"/>
<dbReference type="EMBL" id="UINC01064262">
    <property type="protein sequence ID" value="SVB92765.1"/>
    <property type="molecule type" value="Genomic_DNA"/>
</dbReference>
<evidence type="ECO:0000256" key="1">
    <source>
        <dbReference type="ARBA" id="ARBA00023157"/>
    </source>
</evidence>
<reference evidence="3" key="1">
    <citation type="submission" date="2018-05" db="EMBL/GenBank/DDBJ databases">
        <authorList>
            <person name="Lanie J.A."/>
            <person name="Ng W.-L."/>
            <person name="Kazmierczak K.M."/>
            <person name="Andrzejewski T.M."/>
            <person name="Davidsen T.M."/>
            <person name="Wayne K.J."/>
            <person name="Tettelin H."/>
            <person name="Glass J.I."/>
            <person name="Rusch D."/>
            <person name="Podicherti R."/>
            <person name="Tsui H.-C.T."/>
            <person name="Winkler M.E."/>
        </authorList>
    </citation>
    <scope>NUCLEOTIDE SEQUENCE</scope>
</reference>
<proteinExistence type="predicted"/>
<dbReference type="InterPro" id="IPR050491">
    <property type="entry name" value="AmpC-like"/>
</dbReference>